<protein>
    <submittedName>
        <fullName evidence="2">Uncharacterized protein</fullName>
    </submittedName>
</protein>
<evidence type="ECO:0000313" key="2">
    <source>
        <dbReference type="EMBL" id="KAK0640821.1"/>
    </source>
</evidence>
<dbReference type="AlphaFoldDB" id="A0AA40CJ60"/>
<name>A0AA40CJ60_9PEZI</name>
<accession>A0AA40CJ60</accession>
<organism evidence="2 3">
    <name type="scientific">Cercophora newfieldiana</name>
    <dbReference type="NCBI Taxonomy" id="92897"/>
    <lineage>
        <taxon>Eukaryota</taxon>
        <taxon>Fungi</taxon>
        <taxon>Dikarya</taxon>
        <taxon>Ascomycota</taxon>
        <taxon>Pezizomycotina</taxon>
        <taxon>Sordariomycetes</taxon>
        <taxon>Sordariomycetidae</taxon>
        <taxon>Sordariales</taxon>
        <taxon>Lasiosphaeriaceae</taxon>
        <taxon>Cercophora</taxon>
    </lineage>
</organism>
<gene>
    <name evidence="2" type="ORF">B0T16DRAFT_460964</name>
</gene>
<sequence>MAEVLGVVASGIAVGQAVATLGRAISAVKRLCGEVNEIPDKIAHLLEELEILDPIVADVENGLTAPDAVLAGAWNDAAARRAVASCQLAASALENLASSLQARISAVSGARRKVASLRAVLKKEELALLERRLESAIRVLMVAQNCQLTSLVKSQPELIAQRLEATVLVLPAEETKRLPVADIESDERGPASNERVVGFESGVKPWAVPSLPAENWPRPQKTGQVAFRGSAGGFQLRVVSPAVGWAVRRSWELLVSRSYLGWKFNIQPFIHSPDKSLLISLAKQDAVDDLSYLVESGQANLRHDPDLLNDVLWAAYYTRSVSTAQWLIWLVLSSPSSSKLRANFATTTLIVVNSAMMPFHMGCGSELDRVLSLNPAQYWRLDSMPEDISDWSLDHYDTVGSATWYVSLITVDEVPIATQRRLLDGICPRGTPLVVRLCLANSIAYPHYASTEHNVEQFKLFASQDGEVNSDLVREAAEADVALFPGPVYAWSYGFSGNAKSEPLASGWDSVLRNNVTLSSLTIFNNHLDIRIRKTPLLALIRGVAMRCCDMGIKYIPKISASIQKALLHWVQLLIESGVDVVAYGQWETRQLRKMPRYWDHPWCDVFAIRNSTDTELGFLETATAFWTGPSDHDSCPMFHYNKRTGPMARLQDIVYGPKPEDWRFVWETYEDEWPGQFWKGVDARIEREEALRSRPPGAWIDEVEETEPDKWDHD</sequence>
<reference evidence="2" key="1">
    <citation type="submission" date="2023-06" db="EMBL/GenBank/DDBJ databases">
        <title>Genome-scale phylogeny and comparative genomics of the fungal order Sordariales.</title>
        <authorList>
            <consortium name="Lawrence Berkeley National Laboratory"/>
            <person name="Hensen N."/>
            <person name="Bonometti L."/>
            <person name="Westerberg I."/>
            <person name="Brannstrom I.O."/>
            <person name="Guillou S."/>
            <person name="Cros-Aarteil S."/>
            <person name="Calhoun S."/>
            <person name="Haridas S."/>
            <person name="Kuo A."/>
            <person name="Mondo S."/>
            <person name="Pangilinan J."/>
            <person name="Riley R."/>
            <person name="Labutti K."/>
            <person name="Andreopoulos B."/>
            <person name="Lipzen A."/>
            <person name="Chen C."/>
            <person name="Yanf M."/>
            <person name="Daum C."/>
            <person name="Ng V."/>
            <person name="Clum A."/>
            <person name="Steindorff A."/>
            <person name="Ohm R."/>
            <person name="Martin F."/>
            <person name="Silar P."/>
            <person name="Natvig D."/>
            <person name="Lalanne C."/>
            <person name="Gautier V."/>
            <person name="Ament-Velasquez S.L."/>
            <person name="Kruys A."/>
            <person name="Hutchinson M.I."/>
            <person name="Powell A.J."/>
            <person name="Barry K."/>
            <person name="Miller A.N."/>
            <person name="Grigoriev I.V."/>
            <person name="Debuchy R."/>
            <person name="Gladieux P."/>
            <person name="Thoren M.H."/>
            <person name="Johannesson H."/>
        </authorList>
    </citation>
    <scope>NUCLEOTIDE SEQUENCE</scope>
    <source>
        <strain evidence="2">SMH2532-1</strain>
    </source>
</reference>
<comment type="caution">
    <text evidence="2">The sequence shown here is derived from an EMBL/GenBank/DDBJ whole genome shotgun (WGS) entry which is preliminary data.</text>
</comment>
<proteinExistence type="predicted"/>
<evidence type="ECO:0000313" key="3">
    <source>
        <dbReference type="Proteomes" id="UP001174936"/>
    </source>
</evidence>
<keyword evidence="3" id="KW-1185">Reference proteome</keyword>
<dbReference type="Proteomes" id="UP001174936">
    <property type="component" value="Unassembled WGS sequence"/>
</dbReference>
<dbReference type="EMBL" id="JAULSV010000006">
    <property type="protein sequence ID" value="KAK0640821.1"/>
    <property type="molecule type" value="Genomic_DNA"/>
</dbReference>
<feature type="region of interest" description="Disordered" evidence="1">
    <location>
        <begin position="692"/>
        <end position="715"/>
    </location>
</feature>
<evidence type="ECO:0000256" key="1">
    <source>
        <dbReference type="SAM" id="MobiDB-lite"/>
    </source>
</evidence>